<name>A0A2U1M051_ARTAN</name>
<keyword evidence="2" id="KW-0812">Transmembrane</keyword>
<feature type="domain" description="PGG" evidence="3">
    <location>
        <begin position="442"/>
        <end position="549"/>
    </location>
</feature>
<dbReference type="Gene3D" id="1.25.40.20">
    <property type="entry name" value="Ankyrin repeat-containing domain"/>
    <property type="match status" value="4"/>
</dbReference>
<dbReference type="PANTHER" id="PTHR24177:SF443">
    <property type="entry name" value="PGG DOMAIN-CONTAINING PROTEIN"/>
    <property type="match status" value="1"/>
</dbReference>
<sequence>MENITCHEHSVNLSSTSCSLRYLFEENKDDYLKFGVPLYEASLKGDWETAKLIFDKRPELVRVGLSWQLGTALHVAATAEETKLTKQFVRNLVNMMDRKELELLNQSSNTAFWIASETGNVEMAKIMMEKNHRLQYIRGDNSLLPLSISASGGKNKTVKYLYDISQKMTRDHWTNEDRKSVLVNCVERDLFDIALQILNDLPELAATVSLLEVLARKPDALDTLEKNLVMRIIDPVISSLYRFFGMKVQPPAEEDTDALKLLKIIWRHVCETMNLNEIQDILKGTQRSILSFFTQKKKERSILFVAAERGNTRFIAEVLRTYPDLMFDKNEDGLTIFHIAVLHRHQGIYNLLYEIGSANHYICLLTDEMDNNMLHLVGKSSKEMQTKMAGPSLLVQREILWFKEVEKMMPPYLKDVKNKNGQTAFELFSKENEHLVSKGLKWMNECMIVDTLIVAVAFGVFFTVPGGFRQDNGFPIFLHEISYLVFVISDGISLLLSAISLLVFLSIRTSRYGPRDLMDSLPSLLMIGLLGLVGSVAAMTVTFTASFFMLYRKGLIWLPILCASFAFLPAIVFVALQYPLLIDMYRSMFDSRYLFNPKKQENKDDYLEFGVPLYEASLKGDWETANLIFDKRPKLVSFGLSRQLGTALHVAATAEETELTIQFVRNLVNMMKPEELELLNQSSNTAFWIASATGNVEMAKIMMEKNCNLQNIRGADGLLPLARSASGGGKKIVKYLYDKSQKMIGDHWTEKDRAYVIENCVERDLFDLALQIVNDFPELELPVAATVSVFKALAGKPDAFATSEKNIVMRIMDPVISPVLRFFPMEVQSAAKEDTDALKLLKIIWEHVCKTMNLNEIKDKFKGPPSLLFVAAERGNTRFIAEVLRTYPDLMFDKNEDGLTIFHIAVLHRHQGIYNLLYKIGSANHYICLLTDKMDNNMLHSVGKSSKEMQTKMPGPSLLVQREILWFKEVEKMMPPYLKDAKNENGQTAFELFSQENEHLVSKGLKWMNECMIVDTLIVAIAFGVFFTVPGGFRQDNGFPIFLHKISYLVFVIADGISLLLSAISLLVFLSIRTSRYGPRDLMDSLPSKLMIGLLGLVGSVAAMMVTFTASFFMLYHKGLIWLPILCATFAFLPVIVFVALQYPLLVDMYRSMYDSRYLFNPKKRMLYSIEMLKFSVRLVVTLIPVSFFLLGIIDITVTGYPVDMKKETKTVPFAARRSIDLRRLRQQDREYQKQSGQQNLRRRKVEIYGNDGTGTGTEEGEVMTWKNRMKVACGVAEAGGCASETLKAELRSVFSQLCQDDMPMVRRAVASNLGKFAATAEAAHLKTDIMQIFEDLTQDDQDSVRLLAVEGCASLGKLLKPEDCVAHILPVIVNFSQMDVILKLYVMHGRIRGSLCIKRFPTPSWSSDSFVTSYLVLEPLWKTAYIRALADMHSSVTSSDGGKSDVIDEGSSTIMLDEVLDVLIQIWERVQGAKALRQLPKETKLQVMFLSTGSYAWIAESKSLAK</sequence>
<dbReference type="SMART" id="SM00248">
    <property type="entry name" value="ANK"/>
    <property type="match status" value="10"/>
</dbReference>
<dbReference type="InterPro" id="IPR002110">
    <property type="entry name" value="Ankyrin_rpt"/>
</dbReference>
<evidence type="ECO:0000313" key="4">
    <source>
        <dbReference type="EMBL" id="PWA54590.1"/>
    </source>
</evidence>
<dbReference type="PROSITE" id="PS50077">
    <property type="entry name" value="HEAT_REPEAT"/>
    <property type="match status" value="2"/>
</dbReference>
<dbReference type="Pfam" id="PF13962">
    <property type="entry name" value="PGG"/>
    <property type="match status" value="2"/>
</dbReference>
<evidence type="ECO:0000259" key="3">
    <source>
        <dbReference type="Pfam" id="PF13962"/>
    </source>
</evidence>
<dbReference type="OrthoDB" id="1925304at2759"/>
<dbReference type="EMBL" id="PKPP01007027">
    <property type="protein sequence ID" value="PWA54590.1"/>
    <property type="molecule type" value="Genomic_DNA"/>
</dbReference>
<dbReference type="Pfam" id="PF12796">
    <property type="entry name" value="Ank_2"/>
    <property type="match status" value="1"/>
</dbReference>
<evidence type="ECO:0000256" key="2">
    <source>
        <dbReference type="SAM" id="Phobius"/>
    </source>
</evidence>
<dbReference type="InterPro" id="IPR026961">
    <property type="entry name" value="PGG_dom"/>
</dbReference>
<feature type="repeat" description="HEAT" evidence="1">
    <location>
        <begin position="1330"/>
        <end position="1368"/>
    </location>
</feature>
<feature type="transmembrane region" description="Helical" evidence="2">
    <location>
        <begin position="447"/>
        <end position="469"/>
    </location>
</feature>
<feature type="transmembrane region" description="Helical" evidence="2">
    <location>
        <begin position="1121"/>
        <end position="1147"/>
    </location>
</feature>
<feature type="transmembrane region" description="Helical" evidence="2">
    <location>
        <begin position="1090"/>
        <end position="1115"/>
    </location>
</feature>
<dbReference type="InterPro" id="IPR021133">
    <property type="entry name" value="HEAT_type_2"/>
</dbReference>
<accession>A0A2U1M051</accession>
<keyword evidence="5" id="KW-1185">Reference proteome</keyword>
<dbReference type="GO" id="GO:0016020">
    <property type="term" value="C:membrane"/>
    <property type="evidence" value="ECO:0007669"/>
    <property type="project" value="TreeGrafter"/>
</dbReference>
<proteinExistence type="predicted"/>
<keyword evidence="2" id="KW-0472">Membrane</keyword>
<dbReference type="Proteomes" id="UP000245207">
    <property type="component" value="Unassembled WGS sequence"/>
</dbReference>
<reference evidence="4 5" key="1">
    <citation type="journal article" date="2018" name="Mol. Plant">
        <title>The genome of Artemisia annua provides insight into the evolution of Asteraceae family and artemisinin biosynthesis.</title>
        <authorList>
            <person name="Shen Q."/>
            <person name="Zhang L."/>
            <person name="Liao Z."/>
            <person name="Wang S."/>
            <person name="Yan T."/>
            <person name="Shi P."/>
            <person name="Liu M."/>
            <person name="Fu X."/>
            <person name="Pan Q."/>
            <person name="Wang Y."/>
            <person name="Lv Z."/>
            <person name="Lu X."/>
            <person name="Zhang F."/>
            <person name="Jiang W."/>
            <person name="Ma Y."/>
            <person name="Chen M."/>
            <person name="Hao X."/>
            <person name="Li L."/>
            <person name="Tang Y."/>
            <person name="Lv G."/>
            <person name="Zhou Y."/>
            <person name="Sun X."/>
            <person name="Brodelius P.E."/>
            <person name="Rose J.K.C."/>
            <person name="Tang K."/>
        </authorList>
    </citation>
    <scope>NUCLEOTIDE SEQUENCE [LARGE SCALE GENOMIC DNA]</scope>
    <source>
        <strain evidence="5">cv. Huhao1</strain>
        <tissue evidence="4">Leaf</tissue>
    </source>
</reference>
<dbReference type="InterPro" id="IPR011989">
    <property type="entry name" value="ARM-like"/>
</dbReference>
<feature type="transmembrane region" description="Helical" evidence="2">
    <location>
        <begin position="1012"/>
        <end position="1033"/>
    </location>
</feature>
<dbReference type="SUPFAM" id="SSF48403">
    <property type="entry name" value="Ankyrin repeat"/>
    <property type="match status" value="2"/>
</dbReference>
<comment type="caution">
    <text evidence="4">The sequence shown here is derived from an EMBL/GenBank/DDBJ whole genome shotgun (WGS) entry which is preliminary data.</text>
</comment>
<dbReference type="STRING" id="35608.A0A2U1M051"/>
<feature type="transmembrane region" description="Helical" evidence="2">
    <location>
        <begin position="481"/>
        <end position="504"/>
    </location>
</feature>
<feature type="transmembrane region" description="Helical" evidence="2">
    <location>
        <begin position="1045"/>
        <end position="1070"/>
    </location>
</feature>
<feature type="domain" description="PGG" evidence="3">
    <location>
        <begin position="1007"/>
        <end position="1114"/>
    </location>
</feature>
<dbReference type="SUPFAM" id="SSF48371">
    <property type="entry name" value="ARM repeat"/>
    <property type="match status" value="1"/>
</dbReference>
<protein>
    <submittedName>
        <fullName evidence="4">Ankyrin repeat-containing protein</fullName>
    </submittedName>
</protein>
<dbReference type="InterPro" id="IPR036770">
    <property type="entry name" value="Ankyrin_rpt-contain_sf"/>
</dbReference>
<feature type="transmembrane region" description="Helical" evidence="2">
    <location>
        <begin position="524"/>
        <end position="550"/>
    </location>
</feature>
<feature type="repeat" description="HEAT" evidence="1">
    <location>
        <begin position="1291"/>
        <end position="1329"/>
    </location>
</feature>
<feature type="transmembrane region" description="Helical" evidence="2">
    <location>
        <begin position="1175"/>
        <end position="1194"/>
    </location>
</feature>
<dbReference type="Gene3D" id="1.25.10.10">
    <property type="entry name" value="Leucine-rich Repeat Variant"/>
    <property type="match status" value="1"/>
</dbReference>
<gene>
    <name evidence="4" type="ORF">CTI12_AA434740</name>
</gene>
<evidence type="ECO:0000256" key="1">
    <source>
        <dbReference type="PROSITE-ProRule" id="PRU00103"/>
    </source>
</evidence>
<evidence type="ECO:0000313" key="5">
    <source>
        <dbReference type="Proteomes" id="UP000245207"/>
    </source>
</evidence>
<dbReference type="InterPro" id="IPR016024">
    <property type="entry name" value="ARM-type_fold"/>
</dbReference>
<organism evidence="4 5">
    <name type="scientific">Artemisia annua</name>
    <name type="common">Sweet wormwood</name>
    <dbReference type="NCBI Taxonomy" id="35608"/>
    <lineage>
        <taxon>Eukaryota</taxon>
        <taxon>Viridiplantae</taxon>
        <taxon>Streptophyta</taxon>
        <taxon>Embryophyta</taxon>
        <taxon>Tracheophyta</taxon>
        <taxon>Spermatophyta</taxon>
        <taxon>Magnoliopsida</taxon>
        <taxon>eudicotyledons</taxon>
        <taxon>Gunneridae</taxon>
        <taxon>Pentapetalae</taxon>
        <taxon>asterids</taxon>
        <taxon>campanulids</taxon>
        <taxon>Asterales</taxon>
        <taxon>Asteraceae</taxon>
        <taxon>Asteroideae</taxon>
        <taxon>Anthemideae</taxon>
        <taxon>Artemisiinae</taxon>
        <taxon>Artemisia</taxon>
    </lineage>
</organism>
<dbReference type="PANTHER" id="PTHR24177">
    <property type="entry name" value="CASKIN"/>
    <property type="match status" value="1"/>
</dbReference>
<feature type="transmembrane region" description="Helical" evidence="2">
    <location>
        <begin position="556"/>
        <end position="582"/>
    </location>
</feature>
<keyword evidence="2" id="KW-1133">Transmembrane helix</keyword>